<dbReference type="InterPro" id="IPR036259">
    <property type="entry name" value="MFS_trans_sf"/>
</dbReference>
<evidence type="ECO:0000256" key="3">
    <source>
        <dbReference type="ARBA" id="ARBA00022475"/>
    </source>
</evidence>
<proteinExistence type="predicted"/>
<dbReference type="PROSITE" id="PS50850">
    <property type="entry name" value="MFS"/>
    <property type="match status" value="1"/>
</dbReference>
<feature type="transmembrane region" description="Helical" evidence="8">
    <location>
        <begin position="370"/>
        <end position="391"/>
    </location>
</feature>
<evidence type="ECO:0000313" key="10">
    <source>
        <dbReference type="EMBL" id="GAA1702764.1"/>
    </source>
</evidence>
<feature type="compositionally biased region" description="Basic and acidic residues" evidence="7">
    <location>
        <begin position="464"/>
        <end position="486"/>
    </location>
</feature>
<evidence type="ECO:0000256" key="1">
    <source>
        <dbReference type="ARBA" id="ARBA00004651"/>
    </source>
</evidence>
<keyword evidence="11" id="KW-1185">Reference proteome</keyword>
<keyword evidence="3" id="KW-1003">Cell membrane</keyword>
<evidence type="ECO:0000256" key="7">
    <source>
        <dbReference type="SAM" id="MobiDB-lite"/>
    </source>
</evidence>
<evidence type="ECO:0000313" key="11">
    <source>
        <dbReference type="Proteomes" id="UP001500618"/>
    </source>
</evidence>
<keyword evidence="4 8" id="KW-0812">Transmembrane</keyword>
<feature type="compositionally biased region" description="Pro residues" evidence="7">
    <location>
        <begin position="446"/>
        <end position="456"/>
    </location>
</feature>
<feature type="transmembrane region" description="Helical" evidence="8">
    <location>
        <begin position="160"/>
        <end position="186"/>
    </location>
</feature>
<comment type="subcellular location">
    <subcellularLocation>
        <location evidence="1">Cell membrane</location>
        <topology evidence="1">Multi-pass membrane protein</topology>
    </subcellularLocation>
</comment>
<dbReference type="PANTHER" id="PTHR23513:SF11">
    <property type="entry name" value="STAPHYLOFERRIN A TRANSPORTER"/>
    <property type="match status" value="1"/>
</dbReference>
<dbReference type="EMBL" id="BAAANY010000025">
    <property type="protein sequence ID" value="GAA1702764.1"/>
    <property type="molecule type" value="Genomic_DNA"/>
</dbReference>
<evidence type="ECO:0000256" key="8">
    <source>
        <dbReference type="SAM" id="Phobius"/>
    </source>
</evidence>
<gene>
    <name evidence="10" type="ORF">GCM10009765_60270</name>
</gene>
<keyword evidence="5 8" id="KW-1133">Transmembrane helix</keyword>
<sequence length="486" mass="51595">MTRSLRVRNYRLFASGQIISLTGSWMQSTAQDWLVLQLTHNSATAIGIVTALQFAPIMVLTLYGGLIADRFDKRRMLMITQTVLGFLAAGMGILVVSGQVRVWHVFLFAAALGMAQAFDNPARQAFVSELVGGELLPNAVSLNSATFNSARILGPAVGGLVIAAVGVGPAFLLNSLTYIAVLWAFFQVRPTELFRTERVARASGQLREVVQYVRSRPDLMMVFALMMVVGTLGMNFNFTIPLLARADFGVGAASFGLLSTCFAVGALGGALVGSRRRTRPPATALLAYAAVFAALEIAVAATPWFWLAGVVLVPTGGFLIACNTAANARVQLGASPQLRGRVMALYMVVFFGGTPIGAIFVSMICQVFGVRAGFVIGGVSVLLAVGVLAAVRAYRHGTRMRWESGRLPRIRLVAAGAVSTAPGRSTEDLVTATEVEGPLEAVPGIKPAPAPAPPPAQSRLLARSTEDHLDDSHRSEPVSARRADRS</sequence>
<feature type="transmembrane region" description="Helical" evidence="8">
    <location>
        <begin position="285"/>
        <end position="306"/>
    </location>
</feature>
<feature type="transmembrane region" description="Helical" evidence="8">
    <location>
        <begin position="342"/>
        <end position="364"/>
    </location>
</feature>
<dbReference type="Pfam" id="PF05977">
    <property type="entry name" value="MFS_3"/>
    <property type="match status" value="1"/>
</dbReference>
<evidence type="ECO:0000256" key="6">
    <source>
        <dbReference type="ARBA" id="ARBA00023136"/>
    </source>
</evidence>
<evidence type="ECO:0000256" key="2">
    <source>
        <dbReference type="ARBA" id="ARBA00022448"/>
    </source>
</evidence>
<keyword evidence="2" id="KW-0813">Transport</keyword>
<protein>
    <submittedName>
        <fullName evidence="10">MFS transporter</fullName>
    </submittedName>
</protein>
<reference evidence="10 11" key="1">
    <citation type="journal article" date="2019" name="Int. J. Syst. Evol. Microbiol.">
        <title>The Global Catalogue of Microorganisms (GCM) 10K type strain sequencing project: providing services to taxonomists for standard genome sequencing and annotation.</title>
        <authorList>
            <consortium name="The Broad Institute Genomics Platform"/>
            <consortium name="The Broad Institute Genome Sequencing Center for Infectious Disease"/>
            <person name="Wu L."/>
            <person name="Ma J."/>
        </authorList>
    </citation>
    <scope>NUCLEOTIDE SEQUENCE [LARGE SCALE GENOMIC DNA]</scope>
    <source>
        <strain evidence="10 11">JCM 14718</strain>
    </source>
</reference>
<evidence type="ECO:0000256" key="4">
    <source>
        <dbReference type="ARBA" id="ARBA00022692"/>
    </source>
</evidence>
<feature type="domain" description="Major facilitator superfamily (MFS) profile" evidence="9">
    <location>
        <begin position="1"/>
        <end position="395"/>
    </location>
</feature>
<comment type="caution">
    <text evidence="10">The sequence shown here is derived from an EMBL/GenBank/DDBJ whole genome shotgun (WGS) entry which is preliminary data.</text>
</comment>
<feature type="transmembrane region" description="Helical" evidence="8">
    <location>
        <begin position="222"/>
        <end position="244"/>
    </location>
</feature>
<dbReference type="InterPro" id="IPR020846">
    <property type="entry name" value="MFS_dom"/>
</dbReference>
<organism evidence="10 11">
    <name type="scientific">Fodinicola feengrottensis</name>
    <dbReference type="NCBI Taxonomy" id="435914"/>
    <lineage>
        <taxon>Bacteria</taxon>
        <taxon>Bacillati</taxon>
        <taxon>Actinomycetota</taxon>
        <taxon>Actinomycetes</taxon>
        <taxon>Mycobacteriales</taxon>
        <taxon>Fodinicola</taxon>
    </lineage>
</organism>
<accession>A0ABN2ID48</accession>
<name>A0ABN2ID48_9ACTN</name>
<feature type="transmembrane region" description="Helical" evidence="8">
    <location>
        <begin position="78"/>
        <end position="98"/>
    </location>
</feature>
<evidence type="ECO:0000259" key="9">
    <source>
        <dbReference type="PROSITE" id="PS50850"/>
    </source>
</evidence>
<feature type="transmembrane region" description="Helical" evidence="8">
    <location>
        <begin position="250"/>
        <end position="273"/>
    </location>
</feature>
<dbReference type="InterPro" id="IPR010290">
    <property type="entry name" value="TM_effector"/>
</dbReference>
<dbReference type="CDD" id="cd06173">
    <property type="entry name" value="MFS_MefA_like"/>
    <property type="match status" value="1"/>
</dbReference>
<keyword evidence="6 8" id="KW-0472">Membrane</keyword>
<dbReference type="SUPFAM" id="SSF103473">
    <property type="entry name" value="MFS general substrate transporter"/>
    <property type="match status" value="1"/>
</dbReference>
<dbReference type="PANTHER" id="PTHR23513">
    <property type="entry name" value="INTEGRAL MEMBRANE EFFLUX PROTEIN-RELATED"/>
    <property type="match status" value="1"/>
</dbReference>
<feature type="transmembrane region" description="Helical" evidence="8">
    <location>
        <begin position="312"/>
        <end position="330"/>
    </location>
</feature>
<evidence type="ECO:0000256" key="5">
    <source>
        <dbReference type="ARBA" id="ARBA00022989"/>
    </source>
</evidence>
<feature type="region of interest" description="Disordered" evidence="7">
    <location>
        <begin position="440"/>
        <end position="486"/>
    </location>
</feature>
<feature type="transmembrane region" description="Helical" evidence="8">
    <location>
        <begin position="46"/>
        <end position="66"/>
    </location>
</feature>
<dbReference type="Proteomes" id="UP001500618">
    <property type="component" value="Unassembled WGS sequence"/>
</dbReference>
<dbReference type="Gene3D" id="1.20.1250.20">
    <property type="entry name" value="MFS general substrate transporter like domains"/>
    <property type="match status" value="1"/>
</dbReference>
<dbReference type="RefSeq" id="WP_344313655.1">
    <property type="nucleotide sequence ID" value="NZ_BAAANY010000025.1"/>
</dbReference>